<dbReference type="InParanoid" id="D8LER4"/>
<dbReference type="AlphaFoldDB" id="D8LER4"/>
<dbReference type="PANTHER" id="PTHR33833">
    <property type="entry name" value="NUCLEOLAR-LIKE PROTEIN-RELATED"/>
    <property type="match status" value="1"/>
</dbReference>
<feature type="transmembrane region" description="Helical" evidence="1">
    <location>
        <begin position="20"/>
        <end position="39"/>
    </location>
</feature>
<proteinExistence type="predicted"/>
<evidence type="ECO:0000313" key="3">
    <source>
        <dbReference type="Proteomes" id="UP000002630"/>
    </source>
</evidence>
<feature type="transmembrane region" description="Helical" evidence="1">
    <location>
        <begin position="51"/>
        <end position="71"/>
    </location>
</feature>
<dbReference type="eggNOG" id="ENOG502RZEV">
    <property type="taxonomic scope" value="Eukaryota"/>
</dbReference>
<gene>
    <name evidence="2" type="ORF">Esi_0137_0091</name>
</gene>
<dbReference type="InterPro" id="IPR019634">
    <property type="entry name" value="Uncharacterised_Ycf49"/>
</dbReference>
<dbReference type="EMBL" id="FN649752">
    <property type="protein sequence ID" value="CBN78627.1"/>
    <property type="molecule type" value="Genomic_DNA"/>
</dbReference>
<reference evidence="2 3" key="1">
    <citation type="journal article" date="2010" name="Nature">
        <title>The Ectocarpus genome and the independent evolution of multicellularity in brown algae.</title>
        <authorList>
            <person name="Cock J.M."/>
            <person name="Sterck L."/>
            <person name="Rouze P."/>
            <person name="Scornet D."/>
            <person name="Allen A.E."/>
            <person name="Amoutzias G."/>
            <person name="Anthouard V."/>
            <person name="Artiguenave F."/>
            <person name="Aury J.M."/>
            <person name="Badger J.H."/>
            <person name="Beszteri B."/>
            <person name="Billiau K."/>
            <person name="Bonnet E."/>
            <person name="Bothwell J.H."/>
            <person name="Bowler C."/>
            <person name="Boyen C."/>
            <person name="Brownlee C."/>
            <person name="Carrano C.J."/>
            <person name="Charrier B."/>
            <person name="Cho G.Y."/>
            <person name="Coelho S.M."/>
            <person name="Collen J."/>
            <person name="Corre E."/>
            <person name="Da Silva C."/>
            <person name="Delage L."/>
            <person name="Delaroque N."/>
            <person name="Dittami S.M."/>
            <person name="Doulbeau S."/>
            <person name="Elias M."/>
            <person name="Farnham G."/>
            <person name="Gachon C.M."/>
            <person name="Gschloessl B."/>
            <person name="Heesch S."/>
            <person name="Jabbari K."/>
            <person name="Jubin C."/>
            <person name="Kawai H."/>
            <person name="Kimura K."/>
            <person name="Kloareg B."/>
            <person name="Kupper F.C."/>
            <person name="Lang D."/>
            <person name="Le Bail A."/>
            <person name="Leblanc C."/>
            <person name="Lerouge P."/>
            <person name="Lohr M."/>
            <person name="Lopez P.J."/>
            <person name="Martens C."/>
            <person name="Maumus F."/>
            <person name="Michel G."/>
            <person name="Miranda-Saavedra D."/>
            <person name="Morales J."/>
            <person name="Moreau H."/>
            <person name="Motomura T."/>
            <person name="Nagasato C."/>
            <person name="Napoli C.A."/>
            <person name="Nelson D.R."/>
            <person name="Nyvall-Collen P."/>
            <person name="Peters A.F."/>
            <person name="Pommier C."/>
            <person name="Potin P."/>
            <person name="Poulain J."/>
            <person name="Quesneville H."/>
            <person name="Read B."/>
            <person name="Rensing S.A."/>
            <person name="Ritter A."/>
            <person name="Rousvoal S."/>
            <person name="Samanta M."/>
            <person name="Samson G."/>
            <person name="Schroeder D.C."/>
            <person name="Segurens B."/>
            <person name="Strittmatter M."/>
            <person name="Tonon T."/>
            <person name="Tregear J.W."/>
            <person name="Valentin K."/>
            <person name="von Dassow P."/>
            <person name="Yamagishi T."/>
            <person name="Van de Peer Y."/>
            <person name="Wincker P."/>
        </authorList>
    </citation>
    <scope>NUCLEOTIDE SEQUENCE [LARGE SCALE GENOMIC DNA]</scope>
    <source>
        <strain evidence="3">Ec32 / CCAP1310/4</strain>
    </source>
</reference>
<keyword evidence="3" id="KW-1185">Reference proteome</keyword>
<name>D8LER4_ECTSI</name>
<dbReference type="PANTHER" id="PTHR33833:SF3">
    <property type="entry name" value="YCF49-LIKE PROTEIN"/>
    <property type="match status" value="1"/>
</dbReference>
<evidence type="ECO:0008006" key="4">
    <source>
        <dbReference type="Google" id="ProtNLM"/>
    </source>
</evidence>
<dbReference type="Pfam" id="PF10693">
    <property type="entry name" value="DUF2499"/>
    <property type="match status" value="1"/>
</dbReference>
<dbReference type="STRING" id="2880.D8LER4"/>
<accession>D8LER4</accession>
<evidence type="ECO:0000256" key="1">
    <source>
        <dbReference type="SAM" id="Phobius"/>
    </source>
</evidence>
<dbReference type="Proteomes" id="UP000002630">
    <property type="component" value="Linkage Group LG27"/>
</dbReference>
<dbReference type="EMBL" id="FN647981">
    <property type="protein sequence ID" value="CBN78627.1"/>
    <property type="molecule type" value="Genomic_DNA"/>
</dbReference>
<sequence length="206" mass="22087">MMLAAAHTEPGNALSFPTWMVHVSSLIEWLAAMTYVWRFADVSGLKEWKGLTWGMLPLHTSGLIACTYHIFYNAPELISLVAMQAGLTCFGNATMAFATWRVWQAGKQEWRGDEVEEAEAAAAAAAAASEGEASSSLGDDVPFYGQVLAITVVGAALVKWGELYLDFPFQPSYAAAAALILGPTALNAKKWADRSKDPSAAIEGII</sequence>
<keyword evidence="1" id="KW-0812">Transmembrane</keyword>
<keyword evidence="1" id="KW-0472">Membrane</keyword>
<keyword evidence="1" id="KW-1133">Transmembrane helix</keyword>
<feature type="transmembrane region" description="Helical" evidence="1">
    <location>
        <begin position="77"/>
        <end position="103"/>
    </location>
</feature>
<protein>
    <recommendedName>
        <fullName evidence="4">Ycf49-like protein</fullName>
    </recommendedName>
</protein>
<dbReference type="OrthoDB" id="196633at2759"/>
<organism evidence="2 3">
    <name type="scientific">Ectocarpus siliculosus</name>
    <name type="common">Brown alga</name>
    <name type="synonym">Conferva siliculosa</name>
    <dbReference type="NCBI Taxonomy" id="2880"/>
    <lineage>
        <taxon>Eukaryota</taxon>
        <taxon>Sar</taxon>
        <taxon>Stramenopiles</taxon>
        <taxon>Ochrophyta</taxon>
        <taxon>PX clade</taxon>
        <taxon>Phaeophyceae</taxon>
        <taxon>Ectocarpales</taxon>
        <taxon>Ectocarpaceae</taxon>
        <taxon>Ectocarpus</taxon>
    </lineage>
</organism>
<evidence type="ECO:0000313" key="2">
    <source>
        <dbReference type="EMBL" id="CBN78627.1"/>
    </source>
</evidence>